<evidence type="ECO:0000259" key="2">
    <source>
        <dbReference type="Pfam" id="PF25362"/>
    </source>
</evidence>
<dbReference type="Proteomes" id="UP000323856">
    <property type="component" value="Unassembled WGS sequence"/>
</dbReference>
<sequence>MGEYTSAILITLVVIVLLVSLILLGWRNRLRRQSDVPAPSPVPLDDSGAPALGATLGEPCEGVYVCTTTAGDWLDRIAAHRLGIRTNAELSIHAAGVLVGRHGAPDLFIPAEDLTGVSRSSGMAGKFVEKDGLLVIGWMLGDQAVDTGFRPRYHQELPELTARIAALAGTGTNDTQPPAETKENQ</sequence>
<dbReference type="AlphaFoldDB" id="A0A5B0EBH1"/>
<protein>
    <recommendedName>
        <fullName evidence="2">PH domain-containing protein</fullName>
    </recommendedName>
</protein>
<feature type="transmembrane region" description="Helical" evidence="1">
    <location>
        <begin position="6"/>
        <end position="26"/>
    </location>
</feature>
<evidence type="ECO:0000256" key="1">
    <source>
        <dbReference type="SAM" id="Phobius"/>
    </source>
</evidence>
<feature type="domain" description="PH" evidence="2">
    <location>
        <begin position="51"/>
        <end position="163"/>
    </location>
</feature>
<keyword evidence="1" id="KW-1133">Transmembrane helix</keyword>
<name>A0A5B0EBH1_9MICC</name>
<dbReference type="OrthoDB" id="3826692at2"/>
<proteinExistence type="predicted"/>
<keyword evidence="1" id="KW-0812">Transmembrane</keyword>
<dbReference type="InterPro" id="IPR057446">
    <property type="entry name" value="PH_bac"/>
</dbReference>
<keyword evidence="1" id="KW-0472">Membrane</keyword>
<evidence type="ECO:0000313" key="3">
    <source>
        <dbReference type="EMBL" id="KAA0976377.1"/>
    </source>
</evidence>
<reference evidence="3 4" key="1">
    <citation type="submission" date="2019-07" db="EMBL/GenBank/DDBJ databases">
        <title>Analysis of the biochemical properties, biological activity and biotechnological potential of siderophores and biosurfactants produced by Antarctic psychrotolerant bacteria.</title>
        <authorList>
            <person name="Styczynski M."/>
            <person name="Krucon T."/>
            <person name="Decewicz P."/>
            <person name="Dziewit L."/>
        </authorList>
    </citation>
    <scope>NUCLEOTIDE SEQUENCE [LARGE SCALE GENOMIC DNA]</scope>
    <source>
        <strain evidence="3 4">ANT_H27</strain>
    </source>
</reference>
<dbReference type="EMBL" id="VOBL01000010">
    <property type="protein sequence ID" value="KAA0976377.1"/>
    <property type="molecule type" value="Genomic_DNA"/>
</dbReference>
<evidence type="ECO:0000313" key="4">
    <source>
        <dbReference type="Proteomes" id="UP000323856"/>
    </source>
</evidence>
<comment type="caution">
    <text evidence="3">The sequence shown here is derived from an EMBL/GenBank/DDBJ whole genome shotgun (WGS) entry which is preliminary data.</text>
</comment>
<accession>A0A5B0EBH1</accession>
<gene>
    <name evidence="3" type="ORF">FQ154_10935</name>
</gene>
<dbReference type="Pfam" id="PF25362">
    <property type="entry name" value="bPH_11"/>
    <property type="match status" value="1"/>
</dbReference>
<dbReference type="RefSeq" id="WP_149619736.1">
    <property type="nucleotide sequence ID" value="NZ_VOBL01000010.1"/>
</dbReference>
<organism evidence="3 4">
    <name type="scientific">Paeniglutamicibacter gangotriensis</name>
    <dbReference type="NCBI Taxonomy" id="254787"/>
    <lineage>
        <taxon>Bacteria</taxon>
        <taxon>Bacillati</taxon>
        <taxon>Actinomycetota</taxon>
        <taxon>Actinomycetes</taxon>
        <taxon>Micrococcales</taxon>
        <taxon>Micrococcaceae</taxon>
        <taxon>Paeniglutamicibacter</taxon>
    </lineage>
</organism>